<evidence type="ECO:0000313" key="1">
    <source>
        <dbReference type="EMBL" id="GAW07518.1"/>
    </source>
</evidence>
<reference evidence="1 2" key="2">
    <citation type="submission" date="2017-02" db="EMBL/GenBank/DDBJ databases">
        <title>A genome survey and senescence transcriptome analysis in Lentinula edodes.</title>
        <authorList>
            <person name="Sakamoto Y."/>
            <person name="Nakade K."/>
            <person name="Sato S."/>
            <person name="Yoshida Y."/>
            <person name="Miyazaki K."/>
            <person name="Natsume S."/>
            <person name="Konno N."/>
        </authorList>
    </citation>
    <scope>NUCLEOTIDE SEQUENCE [LARGE SCALE GENOMIC DNA]</scope>
    <source>
        <strain evidence="1 2">NBRC 111202</strain>
    </source>
</reference>
<dbReference type="InterPro" id="IPR008942">
    <property type="entry name" value="ENTH_VHS"/>
</dbReference>
<keyword evidence="2" id="KW-1185">Reference proteome</keyword>
<protein>
    <submittedName>
        <fullName evidence="1">Class E vacuolar protein-sorting machinery protein HSE1</fullName>
    </submittedName>
</protein>
<reference evidence="1 2" key="1">
    <citation type="submission" date="2016-08" db="EMBL/GenBank/DDBJ databases">
        <authorList>
            <consortium name="Lentinula edodes genome sequencing consortium"/>
            <person name="Sakamoto Y."/>
            <person name="Nakade K."/>
            <person name="Sato S."/>
            <person name="Yoshida Y."/>
            <person name="Miyazaki K."/>
            <person name="Natsume S."/>
            <person name="Konno N."/>
        </authorList>
    </citation>
    <scope>NUCLEOTIDE SEQUENCE [LARGE SCALE GENOMIC DNA]</scope>
    <source>
        <strain evidence="1 2">NBRC 111202</strain>
    </source>
</reference>
<dbReference type="STRING" id="5353.A0A1Q3EJW8"/>
<accession>A0A1Q3EJW8</accession>
<proteinExistence type="predicted"/>
<dbReference type="AlphaFoldDB" id="A0A1Q3EJW8"/>
<sequence length="303" mass="34043">MQRPSSTLILLVAKVINRELTPENDQLTLDLCNKVKDEGSDPARSVVLSILKWISRNKLNALSLVDALSKNCCVTVNREMFTAELEKLIISPATQHNSRDGFSYDYPSRAAGKPYFSSPVEKHWPARTPGSQDVLLVPLKDPVELAILRDVAMDINSGIVRIHVLPLLNIIELEKLIFGVFPLIGISPLHPWFANPNQMLGALYQILEGVHDNLTAHRVRKYTCSQKWSKTNQQRDLFIDNILPSSRASQAHKQQSSHIRFYLIDFELAVPFSKLGPYYSCSHWSASGQIFVSASKTCPIDHS</sequence>
<gene>
    <name evidence="1" type="ORF">LENED_009516</name>
</gene>
<dbReference type="Proteomes" id="UP000188533">
    <property type="component" value="Unassembled WGS sequence"/>
</dbReference>
<dbReference type="EMBL" id="BDGU01000463">
    <property type="protein sequence ID" value="GAW07518.1"/>
    <property type="molecule type" value="Genomic_DNA"/>
</dbReference>
<comment type="caution">
    <text evidence="1">The sequence shown here is derived from an EMBL/GenBank/DDBJ whole genome shotgun (WGS) entry which is preliminary data.</text>
</comment>
<organism evidence="1 2">
    <name type="scientific">Lentinula edodes</name>
    <name type="common">Shiitake mushroom</name>
    <name type="synonym">Lentinus edodes</name>
    <dbReference type="NCBI Taxonomy" id="5353"/>
    <lineage>
        <taxon>Eukaryota</taxon>
        <taxon>Fungi</taxon>
        <taxon>Dikarya</taxon>
        <taxon>Basidiomycota</taxon>
        <taxon>Agaricomycotina</taxon>
        <taxon>Agaricomycetes</taxon>
        <taxon>Agaricomycetidae</taxon>
        <taxon>Agaricales</taxon>
        <taxon>Marasmiineae</taxon>
        <taxon>Omphalotaceae</taxon>
        <taxon>Lentinula</taxon>
    </lineage>
</organism>
<dbReference type="Gene3D" id="1.25.40.90">
    <property type="match status" value="1"/>
</dbReference>
<evidence type="ECO:0000313" key="2">
    <source>
        <dbReference type="Proteomes" id="UP000188533"/>
    </source>
</evidence>
<name>A0A1Q3EJW8_LENED</name>
<dbReference type="SUPFAM" id="SSF48464">
    <property type="entry name" value="ENTH/VHS domain"/>
    <property type="match status" value="1"/>
</dbReference>